<dbReference type="EMBL" id="HG671842">
    <property type="protein sequence ID" value="CDI81835.1"/>
    <property type="molecule type" value="Genomic_DNA"/>
</dbReference>
<feature type="compositionally biased region" description="Low complexity" evidence="1">
    <location>
        <begin position="691"/>
        <end position="702"/>
    </location>
</feature>
<dbReference type="VEuPathDB" id="ToxoDB:EAH_00063390"/>
<dbReference type="GeneID" id="25274409"/>
<organism evidence="2 3">
    <name type="scientific">Eimeria acervulina</name>
    <name type="common">Coccidian parasite</name>
    <dbReference type="NCBI Taxonomy" id="5801"/>
    <lineage>
        <taxon>Eukaryota</taxon>
        <taxon>Sar</taxon>
        <taxon>Alveolata</taxon>
        <taxon>Apicomplexa</taxon>
        <taxon>Conoidasida</taxon>
        <taxon>Coccidia</taxon>
        <taxon>Eucoccidiorida</taxon>
        <taxon>Eimeriorina</taxon>
        <taxon>Eimeriidae</taxon>
        <taxon>Eimeria</taxon>
    </lineage>
</organism>
<keyword evidence="3" id="KW-1185">Reference proteome</keyword>
<dbReference type="AlphaFoldDB" id="U6GNS9"/>
<accession>U6GNS9</accession>
<protein>
    <submittedName>
        <fullName evidence="2">Uncharacterized protein</fullName>
    </submittedName>
</protein>
<reference evidence="2" key="1">
    <citation type="submission" date="2013-10" db="EMBL/GenBank/DDBJ databases">
        <title>Genomic analysis of the causative agents of coccidiosis in chickens.</title>
        <authorList>
            <person name="Reid A.J."/>
            <person name="Blake D."/>
            <person name="Billington K."/>
            <person name="Browne H."/>
            <person name="Dunn M."/>
            <person name="Hung S."/>
            <person name="Kawahara F."/>
            <person name="Miranda-Saavedra D."/>
            <person name="Mourier T."/>
            <person name="Nagra H."/>
            <person name="Otto T.D."/>
            <person name="Rawlings N."/>
            <person name="Sanchez A."/>
            <person name="Sanders M."/>
            <person name="Subramaniam C."/>
            <person name="Tay Y."/>
            <person name="Dear P."/>
            <person name="Doerig C."/>
            <person name="Gruber A."/>
            <person name="Parkinson J."/>
            <person name="Shirley M."/>
            <person name="Wan K.L."/>
            <person name="Berriman M."/>
            <person name="Tomley F."/>
            <person name="Pain A."/>
        </authorList>
    </citation>
    <scope>NUCLEOTIDE SEQUENCE [LARGE SCALE GENOMIC DNA]</scope>
    <source>
        <strain evidence="2">Houghton</strain>
    </source>
</reference>
<dbReference type="OrthoDB" id="348627at2759"/>
<name>U6GNS9_EIMAC</name>
<feature type="compositionally biased region" description="Basic residues" evidence="1">
    <location>
        <begin position="656"/>
        <end position="676"/>
    </location>
</feature>
<dbReference type="OMA" id="EGWENRD"/>
<sequence length="783" mass="84235">MSAAAAEQLPVGAHAVLHSRNLRDDGGVDPHKGANLGVPVRPLRHARTRPSASPWMPVVAATIASLTTLYLVLHCFHILSVGYRHHGVSRALAAGGSYWGGQCSGGGGEEGFRIPSNYGPGQSPEDWVDHAGNDGGESVEEATEVVTVYVRDEEGWENRDMPLHAQSVYTFYLNRISCMAGLVHELKTHMPRRHFLKVVFKIVKILVVELGVLSLNPANIESAREAAGQSLVELLKGALSEPDDPEEHIPFTNLTKSLLKLTKQVMKPRKDAQKMKRDLHKTRVVGSFRTIRVMNERLGAIIASLRCCLTHGVSFSDEDLDWICSLLDVLMEAICDRFLRDAAAMWHLLHAQMNIKDFVLFSRDKAFSLDKQPISPLKDFVSALDANLQQRGGLAYLSLVKGSSTQRPASIEPGSSSSFIGGAAAAADASSADVDDTHPQIPYLMPRDAGYSEQPEQYPGTATFPASSSSPYAYYGDQTGWAPTASRSWQTFPEYYGDDQQQPLVGYEESSGMLLEYSTGQGLQVGVEDTEVGFGAQLEGDPTWHGPSQQYSTGDFSFELGNIPEGSEAAYGYDTSETDPAAWGGAEVHPSIAEPPTGSSGYWGWPQSTGDTGESFAPPATHGGSQPEEMRTPGGVAPSPAVAGLEPSRADSGKTTKSKRSYSANRHSRSGRHARKGLSTLAPPTPAPYKSSFSTSSGTSPSDHVDTVSGPGLGDSGERSQEAAWPKTVSDASGGDDEGHHRMGEQQSDHDTDEEEEEILGLLDKVTEAWRVLGSSGIFPDDV</sequence>
<reference evidence="2" key="2">
    <citation type="submission" date="2013-10" db="EMBL/GenBank/DDBJ databases">
        <authorList>
            <person name="Aslett M."/>
        </authorList>
    </citation>
    <scope>NUCLEOTIDE SEQUENCE [LARGE SCALE GENOMIC DNA]</scope>
    <source>
        <strain evidence="2">Houghton</strain>
    </source>
</reference>
<proteinExistence type="predicted"/>
<dbReference type="RefSeq" id="XP_013248583.1">
    <property type="nucleotide sequence ID" value="XM_013393129.1"/>
</dbReference>
<dbReference type="Proteomes" id="UP000018050">
    <property type="component" value="Unassembled WGS sequence"/>
</dbReference>
<evidence type="ECO:0000256" key="1">
    <source>
        <dbReference type="SAM" id="MobiDB-lite"/>
    </source>
</evidence>
<gene>
    <name evidence="2" type="ORF">EAH_00063390</name>
</gene>
<feature type="region of interest" description="Disordered" evidence="1">
    <location>
        <begin position="579"/>
        <end position="758"/>
    </location>
</feature>
<evidence type="ECO:0000313" key="2">
    <source>
        <dbReference type="EMBL" id="CDI81835.1"/>
    </source>
</evidence>
<feature type="compositionally biased region" description="Basic and acidic residues" evidence="1">
    <location>
        <begin position="737"/>
        <end position="750"/>
    </location>
</feature>
<evidence type="ECO:0000313" key="3">
    <source>
        <dbReference type="Proteomes" id="UP000018050"/>
    </source>
</evidence>